<sequence>MKFVEAYNSQWAPYISEKDYEGVLMHLNRAASKGPKRAIRYTLRGIIISSLLGFFAAIIYVASKTLDEPMVVFTPFICLFVTVIIYKLYNFITQEIANSALEKTAKGLSAQLESKNILVEYKRSAYAYTVYTSNNGTSSKAHYDYHVDIYHLRDAIQQPAVVLDMDRVASNKQAYENMTPEMQAQFSAFMEQQKKNSQNK</sequence>
<accession>A0AAD5UKV5</accession>
<keyword evidence="3" id="KW-1185">Reference proteome</keyword>
<evidence type="ECO:0000313" key="2">
    <source>
        <dbReference type="EMBL" id="KAJ3257544.1"/>
    </source>
</evidence>
<feature type="transmembrane region" description="Helical" evidence="1">
    <location>
        <begin position="69"/>
        <end position="89"/>
    </location>
</feature>
<keyword evidence="1" id="KW-0812">Transmembrane</keyword>
<keyword evidence="1" id="KW-1133">Transmembrane helix</keyword>
<dbReference type="EMBL" id="JADGKB010000037">
    <property type="protein sequence ID" value="KAJ3257544.1"/>
    <property type="molecule type" value="Genomic_DNA"/>
</dbReference>
<protein>
    <submittedName>
        <fullName evidence="2">Uncharacterized protein</fullName>
    </submittedName>
</protein>
<proteinExistence type="predicted"/>
<name>A0AAD5UKV5_9FUNG</name>
<reference evidence="2" key="1">
    <citation type="submission" date="2020-05" db="EMBL/GenBank/DDBJ databases">
        <title>Phylogenomic resolution of chytrid fungi.</title>
        <authorList>
            <person name="Stajich J.E."/>
            <person name="Amses K."/>
            <person name="Simmons R."/>
            <person name="Seto K."/>
            <person name="Myers J."/>
            <person name="Bonds A."/>
            <person name="Quandt C.A."/>
            <person name="Barry K."/>
            <person name="Liu P."/>
            <person name="Grigoriev I."/>
            <person name="Longcore J.E."/>
            <person name="James T.Y."/>
        </authorList>
    </citation>
    <scope>NUCLEOTIDE SEQUENCE</scope>
    <source>
        <strain evidence="2">PLAUS21</strain>
    </source>
</reference>
<organism evidence="2 3">
    <name type="scientific">Boothiomyces macroporosus</name>
    <dbReference type="NCBI Taxonomy" id="261099"/>
    <lineage>
        <taxon>Eukaryota</taxon>
        <taxon>Fungi</taxon>
        <taxon>Fungi incertae sedis</taxon>
        <taxon>Chytridiomycota</taxon>
        <taxon>Chytridiomycota incertae sedis</taxon>
        <taxon>Chytridiomycetes</taxon>
        <taxon>Rhizophydiales</taxon>
        <taxon>Terramycetaceae</taxon>
        <taxon>Boothiomyces</taxon>
    </lineage>
</organism>
<evidence type="ECO:0000313" key="3">
    <source>
        <dbReference type="Proteomes" id="UP001210925"/>
    </source>
</evidence>
<dbReference type="AlphaFoldDB" id="A0AAD5UKV5"/>
<feature type="transmembrane region" description="Helical" evidence="1">
    <location>
        <begin position="41"/>
        <end position="63"/>
    </location>
</feature>
<keyword evidence="1" id="KW-0472">Membrane</keyword>
<evidence type="ECO:0000256" key="1">
    <source>
        <dbReference type="SAM" id="Phobius"/>
    </source>
</evidence>
<comment type="caution">
    <text evidence="2">The sequence shown here is derived from an EMBL/GenBank/DDBJ whole genome shotgun (WGS) entry which is preliminary data.</text>
</comment>
<gene>
    <name evidence="2" type="ORF">HK103_004453</name>
</gene>
<dbReference type="Proteomes" id="UP001210925">
    <property type="component" value="Unassembled WGS sequence"/>
</dbReference>